<dbReference type="RefSeq" id="WP_270517051.1">
    <property type="nucleotide sequence ID" value="NZ_CP118627.1"/>
</dbReference>
<evidence type="ECO:0000313" key="1">
    <source>
        <dbReference type="EMBL" id="WEA14893.1"/>
    </source>
</evidence>
<reference evidence="1" key="1">
    <citation type="submission" date="2023-02" db="EMBL/GenBank/DDBJ databases">
        <title>Comparative genomics and fermentation flavor characterization of five lactic acid bacteria reveal flavor biosynthesis metabolic pathways in fermented muskmelon puree.</title>
        <authorList>
            <person name="Yuan L."/>
            <person name="Li M."/>
            <person name="Xu X."/>
            <person name="Lao F."/>
            <person name="Wu J."/>
        </authorList>
    </citation>
    <scope>NUCLEOTIDE SEQUENCE</scope>
    <source>
        <strain evidence="1">Pa-2</strain>
    </source>
</reference>
<dbReference type="AlphaFoldDB" id="A0AAX3NDU5"/>
<dbReference type="EMBL" id="CP118627">
    <property type="protein sequence ID" value="WEA14893.1"/>
    <property type="molecule type" value="Genomic_DNA"/>
</dbReference>
<dbReference type="InterPro" id="IPR006523">
    <property type="entry name" value="RinA"/>
</dbReference>
<dbReference type="SUPFAM" id="SSF88659">
    <property type="entry name" value="Sigma3 and sigma4 domains of RNA polymerase sigma factors"/>
    <property type="match status" value="1"/>
</dbReference>
<gene>
    <name evidence="1" type="ORF">PWF74_05130</name>
</gene>
<sequence>MSRRYTLSQNDLKMIENKLFMYKRIDNAIAVRKQELKIKENRDENFGGGHSNKISKPVEELVMKWDADPQIQNFNNFRNLVDEMLTELDDLNRLIFHYRWIDSNRYTWEEIADKCKLTERQIYRKRRAILELYDDKTGGFW</sequence>
<dbReference type="NCBIfam" id="TIGR01636">
    <property type="entry name" value="phage_rinA"/>
    <property type="match status" value="1"/>
</dbReference>
<proteinExistence type="predicted"/>
<evidence type="ECO:0000313" key="2">
    <source>
        <dbReference type="Proteomes" id="UP001217324"/>
    </source>
</evidence>
<organism evidence="1 2">
    <name type="scientific">Lactococcus garvieae</name>
    <dbReference type="NCBI Taxonomy" id="1363"/>
    <lineage>
        <taxon>Bacteria</taxon>
        <taxon>Bacillati</taxon>
        <taxon>Bacillota</taxon>
        <taxon>Bacilli</taxon>
        <taxon>Lactobacillales</taxon>
        <taxon>Streptococcaceae</taxon>
        <taxon>Lactococcus</taxon>
    </lineage>
</organism>
<protein>
    <submittedName>
        <fullName evidence="1">Transcriptional regulator</fullName>
    </submittedName>
</protein>
<name>A0AAX3NDU5_9LACT</name>
<dbReference type="InterPro" id="IPR013324">
    <property type="entry name" value="RNA_pol_sigma_r3/r4-like"/>
</dbReference>
<dbReference type="Proteomes" id="UP001217324">
    <property type="component" value="Chromosome"/>
</dbReference>
<accession>A0AAX3NDU5</accession>